<protein>
    <submittedName>
        <fullName evidence="10">EmrB/QacA subfamily drug resistance transporter</fullName>
    </submittedName>
</protein>
<reference evidence="10 11" key="1">
    <citation type="submission" date="2020-07" db="EMBL/GenBank/DDBJ databases">
        <title>Sequencing the genomes of 1000 actinobacteria strains.</title>
        <authorList>
            <person name="Klenk H.-P."/>
        </authorList>
    </citation>
    <scope>NUCLEOTIDE SEQUENCE [LARGE SCALE GENOMIC DNA]</scope>
    <source>
        <strain evidence="10 11">DSM 19970</strain>
    </source>
</reference>
<dbReference type="SUPFAM" id="SSF103473">
    <property type="entry name" value="MFS general substrate transporter"/>
    <property type="match status" value="1"/>
</dbReference>
<dbReference type="EMBL" id="JACBZO010000001">
    <property type="protein sequence ID" value="NYI41295.1"/>
    <property type="molecule type" value="Genomic_DNA"/>
</dbReference>
<keyword evidence="7 8" id="KW-0472">Membrane</keyword>
<evidence type="ECO:0000313" key="10">
    <source>
        <dbReference type="EMBL" id="NYI41295.1"/>
    </source>
</evidence>
<comment type="similarity">
    <text evidence="2">Belongs to the major facilitator superfamily. EmrB family.</text>
</comment>
<dbReference type="GO" id="GO:0022857">
    <property type="term" value="F:transmembrane transporter activity"/>
    <property type="evidence" value="ECO:0007669"/>
    <property type="project" value="InterPro"/>
</dbReference>
<dbReference type="PROSITE" id="PS50850">
    <property type="entry name" value="MFS"/>
    <property type="match status" value="1"/>
</dbReference>
<sequence length="488" mass="51150">MTTHVGALPARYRHRFLILAICCMSLLIVTMDTMAVNVALPSIRAEFGSSVSALQWTVDAYTLVLACLLILSGSTADRIGRRTTFQLGLVVFTVGSLLCSFATTTEWLITFRAVQAIGGSMLNPVAMSIITHTFDDPAPRARAVGAWSAVSGISMAIGPIVGGLLTDTVGWRGIFWINVPIGVAAILLTALFVPESRSRHRRRVDLVGQGLIMAMLGCLIAGLIEGPHLGWGNPVTIALFTTSATAIAAFIPYELRRPEPLIDVRFFRSISFSAALATAIAGFAAYSGFIFLMTLYLQEVRHFTPFEAGLKLLPMAIGQLICSNISGHLVGARGTRTPLLISASAVLVATLVLALWLAPSSSDLLLLTVFLLYGIGQGFLNAPVTTMSVSGMPRSQSGSAAATTSTARQVGTSLGVALAGALTGLGASTAVGTAYVGAARSYWWLVVGLALLIGALAWLSTSGPAHRSRAGISHLFPDDPPTALAPAA</sequence>
<keyword evidence="4" id="KW-1003">Cell membrane</keyword>
<gene>
    <name evidence="10" type="ORF">BKA03_001414</name>
</gene>
<feature type="transmembrane region" description="Helical" evidence="8">
    <location>
        <begin position="52"/>
        <end position="71"/>
    </location>
</feature>
<dbReference type="AlphaFoldDB" id="A0A7Z0CK27"/>
<feature type="transmembrane region" description="Helical" evidence="8">
    <location>
        <begin position="414"/>
        <end position="436"/>
    </location>
</feature>
<feature type="transmembrane region" description="Helical" evidence="8">
    <location>
        <begin position="83"/>
        <end position="103"/>
    </location>
</feature>
<dbReference type="GO" id="GO:0005886">
    <property type="term" value="C:plasma membrane"/>
    <property type="evidence" value="ECO:0007669"/>
    <property type="project" value="UniProtKB-SubCell"/>
</dbReference>
<feature type="transmembrane region" description="Helical" evidence="8">
    <location>
        <begin position="16"/>
        <end position="40"/>
    </location>
</feature>
<keyword evidence="6 8" id="KW-1133">Transmembrane helix</keyword>
<feature type="transmembrane region" description="Helical" evidence="8">
    <location>
        <begin position="442"/>
        <end position="459"/>
    </location>
</feature>
<keyword evidence="3" id="KW-0813">Transport</keyword>
<feature type="transmembrane region" description="Helical" evidence="8">
    <location>
        <begin position="143"/>
        <end position="162"/>
    </location>
</feature>
<dbReference type="NCBIfam" id="TIGR00711">
    <property type="entry name" value="efflux_EmrB"/>
    <property type="match status" value="1"/>
</dbReference>
<accession>A0A7Z0CK27</accession>
<evidence type="ECO:0000256" key="5">
    <source>
        <dbReference type="ARBA" id="ARBA00022692"/>
    </source>
</evidence>
<evidence type="ECO:0000256" key="8">
    <source>
        <dbReference type="SAM" id="Phobius"/>
    </source>
</evidence>
<feature type="transmembrane region" description="Helical" evidence="8">
    <location>
        <begin position="230"/>
        <end position="251"/>
    </location>
</feature>
<dbReference type="Pfam" id="PF07690">
    <property type="entry name" value="MFS_1"/>
    <property type="match status" value="1"/>
</dbReference>
<proteinExistence type="inferred from homology"/>
<feature type="transmembrane region" description="Helical" evidence="8">
    <location>
        <begin position="206"/>
        <end position="224"/>
    </location>
</feature>
<feature type="transmembrane region" description="Helical" evidence="8">
    <location>
        <begin position="109"/>
        <end position="131"/>
    </location>
</feature>
<comment type="subcellular location">
    <subcellularLocation>
        <location evidence="1">Cell membrane</location>
        <topology evidence="1">Multi-pass membrane protein</topology>
    </subcellularLocation>
</comment>
<evidence type="ECO:0000256" key="3">
    <source>
        <dbReference type="ARBA" id="ARBA00022448"/>
    </source>
</evidence>
<dbReference type="InterPro" id="IPR004638">
    <property type="entry name" value="EmrB-like"/>
</dbReference>
<dbReference type="CDD" id="cd17321">
    <property type="entry name" value="MFS_MMR_MDR_like"/>
    <property type="match status" value="1"/>
</dbReference>
<feature type="transmembrane region" description="Helical" evidence="8">
    <location>
        <begin position="174"/>
        <end position="194"/>
    </location>
</feature>
<dbReference type="InterPro" id="IPR011701">
    <property type="entry name" value="MFS"/>
</dbReference>
<name>A0A7Z0CK27_9MICO</name>
<dbReference type="InterPro" id="IPR020846">
    <property type="entry name" value="MFS_dom"/>
</dbReference>
<evidence type="ECO:0000313" key="11">
    <source>
        <dbReference type="Proteomes" id="UP000547973"/>
    </source>
</evidence>
<evidence type="ECO:0000256" key="7">
    <source>
        <dbReference type="ARBA" id="ARBA00023136"/>
    </source>
</evidence>
<keyword evidence="11" id="KW-1185">Reference proteome</keyword>
<feature type="transmembrane region" description="Helical" evidence="8">
    <location>
        <begin position="312"/>
        <end position="332"/>
    </location>
</feature>
<feature type="domain" description="Major facilitator superfamily (MFS) profile" evidence="9">
    <location>
        <begin position="18"/>
        <end position="466"/>
    </location>
</feature>
<feature type="transmembrane region" description="Helical" evidence="8">
    <location>
        <begin position="339"/>
        <end position="358"/>
    </location>
</feature>
<feature type="transmembrane region" description="Helical" evidence="8">
    <location>
        <begin position="364"/>
        <end position="384"/>
    </location>
</feature>
<feature type="transmembrane region" description="Helical" evidence="8">
    <location>
        <begin position="272"/>
        <end position="292"/>
    </location>
</feature>
<comment type="caution">
    <text evidence="10">The sequence shown here is derived from an EMBL/GenBank/DDBJ whole genome shotgun (WGS) entry which is preliminary data.</text>
</comment>
<dbReference type="Gene3D" id="1.20.1720.10">
    <property type="entry name" value="Multidrug resistance protein D"/>
    <property type="match status" value="1"/>
</dbReference>
<dbReference type="InterPro" id="IPR036259">
    <property type="entry name" value="MFS_trans_sf"/>
</dbReference>
<evidence type="ECO:0000259" key="9">
    <source>
        <dbReference type="PROSITE" id="PS50850"/>
    </source>
</evidence>
<dbReference type="PANTHER" id="PTHR42718:SF9">
    <property type="entry name" value="MAJOR FACILITATOR SUPERFAMILY MULTIDRUG TRANSPORTER MFSC"/>
    <property type="match status" value="1"/>
</dbReference>
<dbReference type="OrthoDB" id="9781469at2"/>
<dbReference type="Proteomes" id="UP000547973">
    <property type="component" value="Unassembled WGS sequence"/>
</dbReference>
<evidence type="ECO:0000256" key="4">
    <source>
        <dbReference type="ARBA" id="ARBA00022475"/>
    </source>
</evidence>
<dbReference type="RefSeq" id="WP_083971548.1">
    <property type="nucleotide sequence ID" value="NZ_BBRC01000005.1"/>
</dbReference>
<dbReference type="PRINTS" id="PR01036">
    <property type="entry name" value="TCRTETB"/>
</dbReference>
<organism evidence="10 11">
    <name type="scientific">Demequina lutea</name>
    <dbReference type="NCBI Taxonomy" id="431489"/>
    <lineage>
        <taxon>Bacteria</taxon>
        <taxon>Bacillati</taxon>
        <taxon>Actinomycetota</taxon>
        <taxon>Actinomycetes</taxon>
        <taxon>Micrococcales</taxon>
        <taxon>Demequinaceae</taxon>
        <taxon>Demequina</taxon>
    </lineage>
</organism>
<evidence type="ECO:0000256" key="1">
    <source>
        <dbReference type="ARBA" id="ARBA00004651"/>
    </source>
</evidence>
<dbReference type="PANTHER" id="PTHR42718">
    <property type="entry name" value="MAJOR FACILITATOR SUPERFAMILY MULTIDRUG TRANSPORTER MFSC"/>
    <property type="match status" value="1"/>
</dbReference>
<evidence type="ECO:0000256" key="2">
    <source>
        <dbReference type="ARBA" id="ARBA00008537"/>
    </source>
</evidence>
<dbReference type="Gene3D" id="1.20.1250.20">
    <property type="entry name" value="MFS general substrate transporter like domains"/>
    <property type="match status" value="1"/>
</dbReference>
<evidence type="ECO:0000256" key="6">
    <source>
        <dbReference type="ARBA" id="ARBA00022989"/>
    </source>
</evidence>
<keyword evidence="5 8" id="KW-0812">Transmembrane</keyword>